<comment type="caution">
    <text evidence="2">The sequence shown here is derived from an EMBL/GenBank/DDBJ whole genome shotgun (WGS) entry which is preliminary data.</text>
</comment>
<dbReference type="PANTHER" id="PTHR18964:SF149">
    <property type="entry name" value="BIFUNCTIONAL UDP-N-ACETYLGLUCOSAMINE 2-EPIMERASE_N-ACETYLMANNOSAMINE KINASE"/>
    <property type="match status" value="1"/>
</dbReference>
<dbReference type="PANTHER" id="PTHR18964">
    <property type="entry name" value="ROK (REPRESSOR, ORF, KINASE) FAMILY"/>
    <property type="match status" value="1"/>
</dbReference>
<dbReference type="InterPro" id="IPR043129">
    <property type="entry name" value="ATPase_NBD"/>
</dbReference>
<comment type="similarity">
    <text evidence="1">Belongs to the ROK (NagC/XylR) family.</text>
</comment>
<dbReference type="SUPFAM" id="SSF53067">
    <property type="entry name" value="Actin-like ATPase domain"/>
    <property type="match status" value="1"/>
</dbReference>
<dbReference type="Pfam" id="PF00480">
    <property type="entry name" value="ROK"/>
    <property type="match status" value="1"/>
</dbReference>
<gene>
    <name evidence="2" type="ORF">GCM10022288_12750</name>
</gene>
<dbReference type="SUPFAM" id="SSF46785">
    <property type="entry name" value="Winged helix' DNA-binding domain"/>
    <property type="match status" value="1"/>
</dbReference>
<accession>A0ABP8APV9</accession>
<proteinExistence type="inferred from homology"/>
<dbReference type="Gene3D" id="1.10.10.10">
    <property type="entry name" value="Winged helix-like DNA-binding domain superfamily/Winged helix DNA-binding domain"/>
    <property type="match status" value="1"/>
</dbReference>
<name>A0ABP8APV9_9MICO</name>
<evidence type="ECO:0000313" key="2">
    <source>
        <dbReference type="EMBL" id="GAA4187579.1"/>
    </source>
</evidence>
<dbReference type="InterPro" id="IPR000600">
    <property type="entry name" value="ROK"/>
</dbReference>
<evidence type="ECO:0000313" key="3">
    <source>
        <dbReference type="Proteomes" id="UP001500213"/>
    </source>
</evidence>
<evidence type="ECO:0000256" key="1">
    <source>
        <dbReference type="ARBA" id="ARBA00006479"/>
    </source>
</evidence>
<dbReference type="InterPro" id="IPR036388">
    <property type="entry name" value="WH-like_DNA-bd_sf"/>
</dbReference>
<protein>
    <submittedName>
        <fullName evidence="2">ROK family transcriptional regulator</fullName>
    </submittedName>
</protein>
<organism evidence="2 3">
    <name type="scientific">Gryllotalpicola kribbensis</name>
    <dbReference type="NCBI Taxonomy" id="993084"/>
    <lineage>
        <taxon>Bacteria</taxon>
        <taxon>Bacillati</taxon>
        <taxon>Actinomycetota</taxon>
        <taxon>Actinomycetes</taxon>
        <taxon>Micrococcales</taxon>
        <taxon>Microbacteriaceae</taxon>
        <taxon>Gryllotalpicola</taxon>
    </lineage>
</organism>
<dbReference type="Gene3D" id="3.30.420.40">
    <property type="match status" value="2"/>
</dbReference>
<reference evidence="3" key="1">
    <citation type="journal article" date="2019" name="Int. J. Syst. Evol. Microbiol.">
        <title>The Global Catalogue of Microorganisms (GCM) 10K type strain sequencing project: providing services to taxonomists for standard genome sequencing and annotation.</title>
        <authorList>
            <consortium name="The Broad Institute Genomics Platform"/>
            <consortium name="The Broad Institute Genome Sequencing Center for Infectious Disease"/>
            <person name="Wu L."/>
            <person name="Ma J."/>
        </authorList>
    </citation>
    <scope>NUCLEOTIDE SEQUENCE [LARGE SCALE GENOMIC DNA]</scope>
    <source>
        <strain evidence="3">JCM 17593</strain>
    </source>
</reference>
<sequence length="397" mass="40277">MRVTTRRGNNLDSVRMHNLSTVLTIAHHVGPVSRSDVTRETGLNRSTIGALVGELVELGLVTESGPNANLRVGRPSPVISPNPRIAALAVNPEIDAVTVGLVGLDGRVQQRRRVALDHVPSPDEAVAAAAGAITGLIETASVERVVGVGVAMPGLVRPADGLVRRAPHLGWVDVPFAQMLTDATGLPVRASNDAQLGAYAEHVFGAGVGVSELIYVNGGSSGIGGGVILGGAAFTGAAGHAGELGHVRVGSSDAVDSGGLAGTFEAEVSRARLLAALGLEGASIDADGLTAAILASDDPAVRAEVHRQLELLGIALSTALTLFNPRLVVLGGFLATIYQADGAVLDRAVARATLPETLEGVQITRTRLGSDILLIGASELAFEALLSDPASLGGASA</sequence>
<dbReference type="EMBL" id="BAABBX010000009">
    <property type="protein sequence ID" value="GAA4187579.1"/>
    <property type="molecule type" value="Genomic_DNA"/>
</dbReference>
<dbReference type="Proteomes" id="UP001500213">
    <property type="component" value="Unassembled WGS sequence"/>
</dbReference>
<keyword evidence="3" id="KW-1185">Reference proteome</keyword>
<dbReference type="InterPro" id="IPR036390">
    <property type="entry name" value="WH_DNA-bd_sf"/>
</dbReference>